<dbReference type="EMBL" id="QGGO01000031">
    <property type="protein sequence ID" value="PWK18161.1"/>
    <property type="molecule type" value="Genomic_DNA"/>
</dbReference>
<proteinExistence type="predicted"/>
<dbReference type="Proteomes" id="UP000245489">
    <property type="component" value="Unassembled WGS sequence"/>
</dbReference>
<accession>A0A316DJ06</accession>
<dbReference type="AlphaFoldDB" id="A0A316DJ06"/>
<organism evidence="1 2">
    <name type="scientific">Arcicella aurantiaca</name>
    <dbReference type="NCBI Taxonomy" id="591202"/>
    <lineage>
        <taxon>Bacteria</taxon>
        <taxon>Pseudomonadati</taxon>
        <taxon>Bacteroidota</taxon>
        <taxon>Cytophagia</taxon>
        <taxon>Cytophagales</taxon>
        <taxon>Flectobacillaceae</taxon>
        <taxon>Arcicella</taxon>
    </lineage>
</organism>
<evidence type="ECO:0000313" key="1">
    <source>
        <dbReference type="EMBL" id="PWK18161.1"/>
    </source>
</evidence>
<gene>
    <name evidence="1" type="ORF">LV89_04188</name>
</gene>
<sequence>MSDCKKAVLIHYSNELENCLSCIETDMISKEQINKSIEECKKQCEYLWSEQFTTFNSELSAENYNLMRKFDNPHNDFDKGKFLKKISELRNFLQSIKPDYLTLTKPK</sequence>
<evidence type="ECO:0000313" key="2">
    <source>
        <dbReference type="Proteomes" id="UP000245489"/>
    </source>
</evidence>
<reference evidence="1 2" key="1">
    <citation type="submission" date="2018-05" db="EMBL/GenBank/DDBJ databases">
        <title>Genomic Encyclopedia of Archaeal and Bacterial Type Strains, Phase II (KMG-II): from individual species to whole genera.</title>
        <authorList>
            <person name="Goeker M."/>
        </authorList>
    </citation>
    <scope>NUCLEOTIDE SEQUENCE [LARGE SCALE GENOMIC DNA]</scope>
    <source>
        <strain evidence="1 2">DSM 22214</strain>
    </source>
</reference>
<protein>
    <submittedName>
        <fullName evidence="1">Uncharacterized protein</fullName>
    </submittedName>
</protein>
<name>A0A316DJ06_9BACT</name>
<keyword evidence="2" id="KW-1185">Reference proteome</keyword>
<comment type="caution">
    <text evidence="1">The sequence shown here is derived from an EMBL/GenBank/DDBJ whole genome shotgun (WGS) entry which is preliminary data.</text>
</comment>